<evidence type="ECO:0000313" key="2">
    <source>
        <dbReference type="EMBL" id="QXQ16011.1"/>
    </source>
</evidence>
<name>A0ABX8SF91_9ACTN</name>
<proteinExistence type="predicted"/>
<dbReference type="Gene3D" id="3.30.1460.30">
    <property type="entry name" value="YgaC/TfoX-N like chaperone"/>
    <property type="match status" value="1"/>
</dbReference>
<gene>
    <name evidence="2" type="ORF">KV203_16755</name>
</gene>
<dbReference type="InterPro" id="IPR007076">
    <property type="entry name" value="TfoX_N"/>
</dbReference>
<dbReference type="Proteomes" id="UP000887023">
    <property type="component" value="Chromosome"/>
</dbReference>
<evidence type="ECO:0000313" key="3">
    <source>
        <dbReference type="Proteomes" id="UP000887023"/>
    </source>
</evidence>
<dbReference type="SUPFAM" id="SSF159894">
    <property type="entry name" value="YgaC/TfoX-N like"/>
    <property type="match status" value="1"/>
</dbReference>
<organism evidence="2 3">
    <name type="scientific">Skermania pinensis</name>
    <dbReference type="NCBI Taxonomy" id="39122"/>
    <lineage>
        <taxon>Bacteria</taxon>
        <taxon>Bacillati</taxon>
        <taxon>Actinomycetota</taxon>
        <taxon>Actinomycetes</taxon>
        <taxon>Mycobacteriales</taxon>
        <taxon>Gordoniaceae</taxon>
        <taxon>Skermania</taxon>
    </lineage>
</organism>
<dbReference type="Pfam" id="PF04993">
    <property type="entry name" value="TfoX_N"/>
    <property type="match status" value="1"/>
</dbReference>
<sequence>MSSATVDLVPRIRAILADGLPFREARMFGGTAFMVREKMIVHARRSGDLLVRVPDDRDAELLTRPGAYRPEMGAGRSMGTGWIGVAESAIAGDADLAEWIDIALAHNALHG</sequence>
<accession>A0ABX8SF91</accession>
<dbReference type="EMBL" id="CP079105">
    <property type="protein sequence ID" value="QXQ16011.1"/>
    <property type="molecule type" value="Genomic_DNA"/>
</dbReference>
<evidence type="ECO:0000259" key="1">
    <source>
        <dbReference type="Pfam" id="PF04993"/>
    </source>
</evidence>
<reference evidence="2" key="1">
    <citation type="submission" date="2021-07" db="EMBL/GenBank/DDBJ databases">
        <title>Candidatus Kaistella beijingensis sp. nov. isolated from a municipal wastewater treatment plant is involved in sludge foaming.</title>
        <authorList>
            <person name="Song Y."/>
            <person name="Liu S.-J."/>
        </authorList>
    </citation>
    <scope>NUCLEOTIDE SEQUENCE</scope>
    <source>
        <strain evidence="2">DSM 43998</strain>
    </source>
</reference>
<protein>
    <submittedName>
        <fullName evidence="2">TfoX/Sxy family protein</fullName>
    </submittedName>
</protein>
<keyword evidence="3" id="KW-1185">Reference proteome</keyword>
<feature type="domain" description="TfoX N-terminal" evidence="1">
    <location>
        <begin position="16"/>
        <end position="105"/>
    </location>
</feature>